<evidence type="ECO:0000313" key="1">
    <source>
        <dbReference type="EMBL" id="KIK37499.1"/>
    </source>
</evidence>
<reference evidence="2" key="2">
    <citation type="submission" date="2015-01" db="EMBL/GenBank/DDBJ databases">
        <title>Evolutionary Origins and Diversification of the Mycorrhizal Mutualists.</title>
        <authorList>
            <consortium name="DOE Joint Genome Institute"/>
            <consortium name="Mycorrhizal Genomics Consortium"/>
            <person name="Kohler A."/>
            <person name="Kuo A."/>
            <person name="Nagy L.G."/>
            <person name="Floudas D."/>
            <person name="Copeland A."/>
            <person name="Barry K.W."/>
            <person name="Cichocki N."/>
            <person name="Veneault-Fourrey C."/>
            <person name="LaButti K."/>
            <person name="Lindquist E.A."/>
            <person name="Lipzen A."/>
            <person name="Lundell T."/>
            <person name="Morin E."/>
            <person name="Murat C."/>
            <person name="Riley R."/>
            <person name="Ohm R."/>
            <person name="Sun H."/>
            <person name="Tunlid A."/>
            <person name="Henrissat B."/>
            <person name="Grigoriev I.V."/>
            <person name="Hibbett D.S."/>
            <person name="Martin F."/>
        </authorList>
    </citation>
    <scope>NUCLEOTIDE SEQUENCE [LARGE SCALE GENOMIC DNA]</scope>
    <source>
        <strain evidence="2">UH-Slu-Lm8-n1</strain>
    </source>
</reference>
<name>A0A0D0AHD0_9AGAM</name>
<dbReference type="AlphaFoldDB" id="A0A0D0AHD0"/>
<accession>A0A0D0AHD0</accession>
<dbReference type="Proteomes" id="UP000054485">
    <property type="component" value="Unassembled WGS sequence"/>
</dbReference>
<reference evidence="1 2" key="1">
    <citation type="submission" date="2014-04" db="EMBL/GenBank/DDBJ databases">
        <authorList>
            <consortium name="DOE Joint Genome Institute"/>
            <person name="Kuo A."/>
            <person name="Ruytinx J."/>
            <person name="Rineau F."/>
            <person name="Colpaert J."/>
            <person name="Kohler A."/>
            <person name="Nagy L.G."/>
            <person name="Floudas D."/>
            <person name="Copeland A."/>
            <person name="Barry K.W."/>
            <person name="Cichocki N."/>
            <person name="Veneault-Fourrey C."/>
            <person name="LaButti K."/>
            <person name="Lindquist E.A."/>
            <person name="Lipzen A."/>
            <person name="Lundell T."/>
            <person name="Morin E."/>
            <person name="Murat C."/>
            <person name="Sun H."/>
            <person name="Tunlid A."/>
            <person name="Henrissat B."/>
            <person name="Grigoriev I.V."/>
            <person name="Hibbett D.S."/>
            <person name="Martin F."/>
            <person name="Nordberg H.P."/>
            <person name="Cantor M.N."/>
            <person name="Hua S.X."/>
        </authorList>
    </citation>
    <scope>NUCLEOTIDE SEQUENCE [LARGE SCALE GENOMIC DNA]</scope>
    <source>
        <strain evidence="1 2">UH-Slu-Lm8-n1</strain>
    </source>
</reference>
<sequence>MDLTAAKSWATSAEKTNHGSALVAMSLFCRLRRVISMWWEWPHLPLLWTLSRAAFVMAR</sequence>
<dbReference type="EMBL" id="KN835446">
    <property type="protein sequence ID" value="KIK37499.1"/>
    <property type="molecule type" value="Genomic_DNA"/>
</dbReference>
<organism evidence="1 2">
    <name type="scientific">Suillus luteus UH-Slu-Lm8-n1</name>
    <dbReference type="NCBI Taxonomy" id="930992"/>
    <lineage>
        <taxon>Eukaryota</taxon>
        <taxon>Fungi</taxon>
        <taxon>Dikarya</taxon>
        <taxon>Basidiomycota</taxon>
        <taxon>Agaricomycotina</taxon>
        <taxon>Agaricomycetes</taxon>
        <taxon>Agaricomycetidae</taxon>
        <taxon>Boletales</taxon>
        <taxon>Suillineae</taxon>
        <taxon>Suillaceae</taxon>
        <taxon>Suillus</taxon>
    </lineage>
</organism>
<gene>
    <name evidence="1" type="ORF">CY34DRAFT_15651</name>
</gene>
<keyword evidence="2" id="KW-1185">Reference proteome</keyword>
<proteinExistence type="predicted"/>
<dbReference type="InParanoid" id="A0A0D0AHD0"/>
<protein>
    <submittedName>
        <fullName evidence="1">Uncharacterized protein</fullName>
    </submittedName>
</protein>
<evidence type="ECO:0000313" key="2">
    <source>
        <dbReference type="Proteomes" id="UP000054485"/>
    </source>
</evidence>
<dbReference type="HOGENOM" id="CLU_2962442_0_0_1"/>